<dbReference type="Gene3D" id="1.25.40.990">
    <property type="match status" value="1"/>
</dbReference>
<dbReference type="OrthoDB" id="199574at2759"/>
<dbReference type="Pfam" id="PF03399">
    <property type="entry name" value="SAC3_GANP"/>
    <property type="match status" value="1"/>
</dbReference>
<dbReference type="InParanoid" id="A0A165DZ27"/>
<dbReference type="EMBL" id="KV426179">
    <property type="protein sequence ID" value="KZV85712.1"/>
    <property type="molecule type" value="Genomic_DNA"/>
</dbReference>
<dbReference type="PANTHER" id="PTHR12436">
    <property type="entry name" value="80 KDA MCM3-ASSOCIATED PROTEIN"/>
    <property type="match status" value="1"/>
</dbReference>
<sequence length="451" mass="51342">MAEDTWPPALRDWVGRCLAQMTDSNRNEAHAEMKKVISEAFNSRTLWTIDWKTVTLASLEPKAPILGVKRKLGDPGPSFTPKKAKKDKVKLASTNALDTSAEELAKAKRARRFEREHELERQRTNGAYTSLADRVGTLSMIPNRVAYGAKTASKRNMYGRFANEDDGAGNDSNAVDWERFRIVGRSQDLFKHYLRLTSEPDPATIRPKPVLEKTLLELKARWRRESNYQWICDQFKSLRQDLTVQRIKDDFTVSVYEIHARMALESSDLVEFNACIATLWQLYGEGLRGKNEEFLAYRILYLVHAKNRSEINRLIGQLTPEQKAADAVRHALQVQRAIASSNYHALFVLFTQAPNMGGYIMDHIVPRERISALMCMGKVYKPGIPVEFITSELAFENAEETHKFLSDHNAAIYLDDSVPLSQRAFDCKTAFSTLAAEFETKYRKVNIKGSV</sequence>
<evidence type="ECO:0000259" key="1">
    <source>
        <dbReference type="Pfam" id="PF03399"/>
    </source>
</evidence>
<proteinExistence type="predicted"/>
<feature type="domain" description="SAC3/GANP/THP3 conserved" evidence="1">
    <location>
        <begin position="191"/>
        <end position="411"/>
    </location>
</feature>
<evidence type="ECO:0000313" key="2">
    <source>
        <dbReference type="EMBL" id="KZV85712.1"/>
    </source>
</evidence>
<dbReference type="GO" id="GO:0005634">
    <property type="term" value="C:nucleus"/>
    <property type="evidence" value="ECO:0007669"/>
    <property type="project" value="TreeGrafter"/>
</dbReference>
<dbReference type="STRING" id="1314781.A0A165DZ27"/>
<accession>A0A165DZ27</accession>
<dbReference type="PANTHER" id="PTHR12436:SF4">
    <property type="entry name" value="LEUKOCYTE RECEPTOR CLUSTER MEMBER 8"/>
    <property type="match status" value="1"/>
</dbReference>
<gene>
    <name evidence="2" type="ORF">EXIGLDRAFT_681609</name>
</gene>
<keyword evidence="3" id="KW-1185">Reference proteome</keyword>
<dbReference type="Proteomes" id="UP000077266">
    <property type="component" value="Unassembled WGS sequence"/>
</dbReference>
<dbReference type="AlphaFoldDB" id="A0A165DZ27"/>
<organism evidence="2 3">
    <name type="scientific">Exidia glandulosa HHB12029</name>
    <dbReference type="NCBI Taxonomy" id="1314781"/>
    <lineage>
        <taxon>Eukaryota</taxon>
        <taxon>Fungi</taxon>
        <taxon>Dikarya</taxon>
        <taxon>Basidiomycota</taxon>
        <taxon>Agaricomycotina</taxon>
        <taxon>Agaricomycetes</taxon>
        <taxon>Auriculariales</taxon>
        <taxon>Exidiaceae</taxon>
        <taxon>Exidia</taxon>
    </lineage>
</organism>
<evidence type="ECO:0000313" key="3">
    <source>
        <dbReference type="Proteomes" id="UP000077266"/>
    </source>
</evidence>
<name>A0A165DZ27_EXIGL</name>
<dbReference type="InterPro" id="IPR005062">
    <property type="entry name" value="SAC3/GANP/THP3_conserved"/>
</dbReference>
<reference evidence="2 3" key="1">
    <citation type="journal article" date="2016" name="Mol. Biol. Evol.">
        <title>Comparative Genomics of Early-Diverging Mushroom-Forming Fungi Provides Insights into the Origins of Lignocellulose Decay Capabilities.</title>
        <authorList>
            <person name="Nagy L.G."/>
            <person name="Riley R."/>
            <person name="Tritt A."/>
            <person name="Adam C."/>
            <person name="Daum C."/>
            <person name="Floudas D."/>
            <person name="Sun H."/>
            <person name="Yadav J.S."/>
            <person name="Pangilinan J."/>
            <person name="Larsson K.H."/>
            <person name="Matsuura K."/>
            <person name="Barry K."/>
            <person name="Labutti K."/>
            <person name="Kuo R."/>
            <person name="Ohm R.A."/>
            <person name="Bhattacharya S.S."/>
            <person name="Shirouzu T."/>
            <person name="Yoshinaga Y."/>
            <person name="Martin F.M."/>
            <person name="Grigoriev I.V."/>
            <person name="Hibbett D.S."/>
        </authorList>
    </citation>
    <scope>NUCLEOTIDE SEQUENCE [LARGE SCALE GENOMIC DNA]</scope>
    <source>
        <strain evidence="2 3">HHB12029</strain>
    </source>
</reference>
<dbReference type="InterPro" id="IPR045107">
    <property type="entry name" value="SAC3/GANP/THP3"/>
</dbReference>
<protein>
    <recommendedName>
        <fullName evidence="1">SAC3/GANP/THP3 conserved domain-containing protein</fullName>
    </recommendedName>
</protein>
<dbReference type="FunCoup" id="A0A165DZ27">
    <property type="interactions" value="264"/>
</dbReference>